<comment type="caution">
    <text evidence="1">The sequence shown here is derived from an EMBL/GenBank/DDBJ whole genome shotgun (WGS) entry which is preliminary data.</text>
</comment>
<evidence type="ECO:0000313" key="1">
    <source>
        <dbReference type="EMBL" id="RVD91220.1"/>
    </source>
</evidence>
<sequence>MKYSWKIFKYSKICLDQTDCILDCGLDLNTLSQTILHSEVEGNRIKQENWHHLYSQTNKTLEVSITDKLEIILFVYTLNEVKSYILESISFKNKMKWMAKGRSFACKIENKKFQISFYDQEEVNSFHSIFSSKVNFKIEEDFNKKIKEEFVQKMKKLNGKTKFIKENRKFIKSFEELKKEFINLVYFNK</sequence>
<evidence type="ECO:0000313" key="2">
    <source>
        <dbReference type="Proteomes" id="UP000282876"/>
    </source>
</evidence>
<proteinExistence type="predicted"/>
<name>A0A437AJ83_9MICR</name>
<dbReference type="VEuPathDB" id="MicrosporidiaDB:TUBRATIS_23340"/>
<organism evidence="1 2">
    <name type="scientific">Tubulinosema ratisbonensis</name>
    <dbReference type="NCBI Taxonomy" id="291195"/>
    <lineage>
        <taxon>Eukaryota</taxon>
        <taxon>Fungi</taxon>
        <taxon>Fungi incertae sedis</taxon>
        <taxon>Microsporidia</taxon>
        <taxon>Tubulinosematoidea</taxon>
        <taxon>Tubulinosematidae</taxon>
        <taxon>Tubulinosema</taxon>
    </lineage>
</organism>
<gene>
    <name evidence="1" type="ORF">TUBRATIS_23340</name>
</gene>
<protein>
    <submittedName>
        <fullName evidence="1">Uncharacterized protein</fullName>
    </submittedName>
</protein>
<dbReference type="EMBL" id="RCSS01000602">
    <property type="protein sequence ID" value="RVD91220.1"/>
    <property type="molecule type" value="Genomic_DNA"/>
</dbReference>
<dbReference type="AlphaFoldDB" id="A0A437AJ83"/>
<dbReference type="Proteomes" id="UP000282876">
    <property type="component" value="Unassembled WGS sequence"/>
</dbReference>
<accession>A0A437AJ83</accession>
<reference evidence="1 2" key="1">
    <citation type="submission" date="2018-10" db="EMBL/GenBank/DDBJ databases">
        <title>Draft genome sequence of the microsporidian Tubulinosema ratisbonensis.</title>
        <authorList>
            <person name="Polonais V."/>
            <person name="Peyretaillade E."/>
            <person name="Niehus S."/>
            <person name="Wawrzyniak I."/>
            <person name="Franchet A."/>
            <person name="Gaspin C."/>
            <person name="Reichstadt M."/>
            <person name="Belser C."/>
            <person name="Labadie K."/>
            <person name="Delbac F."/>
            <person name="Ferrandon D."/>
        </authorList>
    </citation>
    <scope>NUCLEOTIDE SEQUENCE [LARGE SCALE GENOMIC DNA]</scope>
    <source>
        <strain evidence="1 2">Franzen</strain>
    </source>
</reference>
<keyword evidence="2" id="KW-1185">Reference proteome</keyword>
<dbReference type="OrthoDB" id="2194045at2759"/>